<feature type="transmembrane region" description="Helical" evidence="1">
    <location>
        <begin position="67"/>
        <end position="94"/>
    </location>
</feature>
<keyword evidence="1" id="KW-0472">Membrane</keyword>
<organism evidence="2 3">
    <name type="scientific">Salinibacillus xinjiangensis</name>
    <dbReference type="NCBI Taxonomy" id="1229268"/>
    <lineage>
        <taxon>Bacteria</taxon>
        <taxon>Bacillati</taxon>
        <taxon>Bacillota</taxon>
        <taxon>Bacilli</taxon>
        <taxon>Bacillales</taxon>
        <taxon>Bacillaceae</taxon>
        <taxon>Salinibacillus</taxon>
    </lineage>
</organism>
<dbReference type="Gene3D" id="2.30.42.10">
    <property type="match status" value="1"/>
</dbReference>
<evidence type="ECO:0000256" key="1">
    <source>
        <dbReference type="SAM" id="Phobius"/>
    </source>
</evidence>
<protein>
    <recommendedName>
        <fullName evidence="4">PDZ domain-containing protein</fullName>
    </recommendedName>
</protein>
<feature type="transmembrane region" description="Helical" evidence="1">
    <location>
        <begin position="12"/>
        <end position="35"/>
    </location>
</feature>
<keyword evidence="1" id="KW-1133">Transmembrane helix</keyword>
<keyword evidence="3" id="KW-1185">Reference proteome</keyword>
<evidence type="ECO:0000313" key="3">
    <source>
        <dbReference type="Proteomes" id="UP000480185"/>
    </source>
</evidence>
<feature type="transmembrane region" description="Helical" evidence="1">
    <location>
        <begin position="101"/>
        <end position="120"/>
    </location>
</feature>
<accession>A0A6G1X1Q0</accession>
<proteinExistence type="predicted"/>
<dbReference type="OrthoDB" id="198399at2"/>
<name>A0A6G1X1Q0_9BACI</name>
<evidence type="ECO:0000313" key="2">
    <source>
        <dbReference type="EMBL" id="MRG84758.1"/>
    </source>
</evidence>
<reference evidence="2 3" key="1">
    <citation type="submission" date="2019-11" db="EMBL/GenBank/DDBJ databases">
        <authorList>
            <person name="Li J."/>
        </authorList>
    </citation>
    <scope>NUCLEOTIDE SEQUENCE [LARGE SCALE GENOMIC DNA]</scope>
    <source>
        <strain evidence="2 3">J4</strain>
    </source>
</reference>
<dbReference type="SUPFAM" id="SSF50156">
    <property type="entry name" value="PDZ domain-like"/>
    <property type="match status" value="1"/>
</dbReference>
<dbReference type="Proteomes" id="UP000480185">
    <property type="component" value="Unassembled WGS sequence"/>
</dbReference>
<comment type="caution">
    <text evidence="2">The sequence shown here is derived from an EMBL/GenBank/DDBJ whole genome shotgun (WGS) entry which is preliminary data.</text>
</comment>
<dbReference type="EMBL" id="WJNH01000001">
    <property type="protein sequence ID" value="MRG84758.1"/>
    <property type="molecule type" value="Genomic_DNA"/>
</dbReference>
<keyword evidence="1" id="KW-0812">Transmembrane</keyword>
<dbReference type="RefSeq" id="WP_153726737.1">
    <property type="nucleotide sequence ID" value="NZ_WJNH01000001.1"/>
</dbReference>
<feature type="transmembrane region" description="Helical" evidence="1">
    <location>
        <begin position="183"/>
        <end position="206"/>
    </location>
</feature>
<gene>
    <name evidence="2" type="ORF">GH754_00285</name>
</gene>
<dbReference type="InterPro" id="IPR036034">
    <property type="entry name" value="PDZ_sf"/>
</dbReference>
<feature type="transmembrane region" description="Helical" evidence="1">
    <location>
        <begin position="269"/>
        <end position="292"/>
    </location>
</feature>
<evidence type="ECO:0008006" key="4">
    <source>
        <dbReference type="Google" id="ProtNLM"/>
    </source>
</evidence>
<feature type="transmembrane region" description="Helical" evidence="1">
    <location>
        <begin position="140"/>
        <end position="162"/>
    </location>
</feature>
<sequence>MINIWLVEIGRGMLWLFLQPLFYWALLLTIITSYYRRKNERHEFSSSVYSFGAEWGRTWLLSLLSGIIISAGLITIGGTMTYPVVLVLSILAILGSITGRLFFLSSGYFITGAIFIIWLLRQYPIEQIPSQWQVELNSISFPLLLSLAAVLLVIEALLWFTAKKEYAFPELIKGKRGKYIGLHVVKRLSVVPLLIPIPGGAIASLAPWWPVLPIGEQGYGFMLVPLLIGIQQSFQGLYSEHGSKLFGKWMLGLASVTALFAAGGFYDPIFVYIGAAVTLLGRVLIQLSIRFVDLEKPSIFRPQPDSLVILSVIQDSPADKMGLQAGEHVERVHQIQVSNEQEFYDALQESRTFCKLEVRNHEGELRFVQGPMFEGDHHELGLIFVKEKPRFRLYQDIPTSVVVQEEQQVN</sequence>
<dbReference type="AlphaFoldDB" id="A0A6G1X1Q0"/>